<dbReference type="AlphaFoldDB" id="Q2R828"/>
<dbReference type="Proteomes" id="UP000000763">
    <property type="component" value="Chromosome 11"/>
</dbReference>
<evidence type="ECO:0000313" key="2">
    <source>
        <dbReference type="Proteomes" id="UP000000763"/>
    </source>
</evidence>
<sequence length="87" mass="9812">MVGRRRWGRGSLIGMRSHHVAESPRRLGMSVPHSTGRISLGIHWYSHLKKFRIVLEVYKYLFGASSIGQCFSLPLSYPGKLKATVSI</sequence>
<reference evidence="2" key="2">
    <citation type="journal article" date="2008" name="Nucleic Acids Res.">
        <title>The rice annotation project database (RAP-DB): 2008 update.</title>
        <authorList>
            <consortium name="The rice annotation project (RAP)"/>
        </authorList>
    </citation>
    <scope>GENOME REANNOTATION</scope>
    <source>
        <strain evidence="2">cv. Nipponbare</strain>
    </source>
</reference>
<evidence type="ECO:0000313" key="1">
    <source>
        <dbReference type="EMBL" id="AAX92925.1"/>
    </source>
</evidence>
<protein>
    <submittedName>
        <fullName evidence="1">Uncharacterized protein</fullName>
    </submittedName>
</protein>
<proteinExistence type="predicted"/>
<name>Q2R828_ORYSJ</name>
<reference evidence="2" key="1">
    <citation type="journal article" date="2005" name="Nature">
        <title>The map-based sequence of the rice genome.</title>
        <authorList>
            <consortium name="International rice genome sequencing project (IRGSP)"/>
            <person name="Matsumoto T."/>
            <person name="Wu J."/>
            <person name="Kanamori H."/>
            <person name="Katayose Y."/>
            <person name="Fujisawa M."/>
            <person name="Namiki N."/>
            <person name="Mizuno H."/>
            <person name="Yamamoto K."/>
            <person name="Antonio B.A."/>
            <person name="Baba T."/>
            <person name="Sakata K."/>
            <person name="Nagamura Y."/>
            <person name="Aoki H."/>
            <person name="Arikawa K."/>
            <person name="Arita K."/>
            <person name="Bito T."/>
            <person name="Chiden Y."/>
            <person name="Fujitsuka N."/>
            <person name="Fukunaka R."/>
            <person name="Hamada M."/>
            <person name="Harada C."/>
            <person name="Hayashi A."/>
            <person name="Hijishita S."/>
            <person name="Honda M."/>
            <person name="Hosokawa S."/>
            <person name="Ichikawa Y."/>
            <person name="Idonuma A."/>
            <person name="Iijima M."/>
            <person name="Ikeda M."/>
            <person name="Ikeno M."/>
            <person name="Ito K."/>
            <person name="Ito S."/>
            <person name="Ito T."/>
            <person name="Ito Y."/>
            <person name="Ito Y."/>
            <person name="Iwabuchi A."/>
            <person name="Kamiya K."/>
            <person name="Karasawa W."/>
            <person name="Kurita K."/>
            <person name="Katagiri S."/>
            <person name="Kikuta A."/>
            <person name="Kobayashi H."/>
            <person name="Kobayashi N."/>
            <person name="Machita K."/>
            <person name="Maehara T."/>
            <person name="Masukawa M."/>
            <person name="Mizubayashi T."/>
            <person name="Mukai Y."/>
            <person name="Nagasaki H."/>
            <person name="Nagata Y."/>
            <person name="Naito S."/>
            <person name="Nakashima M."/>
            <person name="Nakama Y."/>
            <person name="Nakamichi Y."/>
            <person name="Nakamura M."/>
            <person name="Meguro A."/>
            <person name="Negishi M."/>
            <person name="Ohta I."/>
            <person name="Ohta T."/>
            <person name="Okamoto M."/>
            <person name="Ono N."/>
            <person name="Saji S."/>
            <person name="Sakaguchi M."/>
            <person name="Sakai K."/>
            <person name="Shibata M."/>
            <person name="Shimokawa T."/>
            <person name="Song J."/>
            <person name="Takazaki Y."/>
            <person name="Terasawa K."/>
            <person name="Tsugane M."/>
            <person name="Tsuji K."/>
            <person name="Ueda S."/>
            <person name="Waki K."/>
            <person name="Yamagata H."/>
            <person name="Yamamoto M."/>
            <person name="Yamamoto S."/>
            <person name="Yamane H."/>
            <person name="Yoshiki S."/>
            <person name="Yoshihara R."/>
            <person name="Yukawa K."/>
            <person name="Zhong H."/>
            <person name="Yano M."/>
            <person name="Yuan Q."/>
            <person name="Ouyang S."/>
            <person name="Liu J."/>
            <person name="Jones K.M."/>
            <person name="Gansberger K."/>
            <person name="Moffat K."/>
            <person name="Hill J."/>
            <person name="Bera J."/>
            <person name="Fadrosh D."/>
            <person name="Jin S."/>
            <person name="Johri S."/>
            <person name="Kim M."/>
            <person name="Overton L."/>
            <person name="Reardon M."/>
            <person name="Tsitrin T."/>
            <person name="Vuong H."/>
            <person name="Weaver B."/>
            <person name="Ciecko A."/>
            <person name="Tallon L."/>
            <person name="Jackson J."/>
            <person name="Pai G."/>
            <person name="Aken S.V."/>
            <person name="Utterback T."/>
            <person name="Reidmuller S."/>
            <person name="Feldblyum T."/>
            <person name="Hsiao J."/>
            <person name="Zismann V."/>
            <person name="Iobst S."/>
            <person name="de Vazeille A.R."/>
            <person name="Buell C.R."/>
            <person name="Ying K."/>
            <person name="Li Y."/>
            <person name="Lu T."/>
            <person name="Huang Y."/>
            <person name="Zhao Q."/>
            <person name="Feng Q."/>
            <person name="Zhang L."/>
            <person name="Zhu J."/>
            <person name="Weng Q."/>
            <person name="Mu J."/>
            <person name="Lu Y."/>
            <person name="Fan D."/>
            <person name="Liu Y."/>
            <person name="Guan J."/>
            <person name="Zhang Y."/>
            <person name="Yu S."/>
            <person name="Liu X."/>
            <person name="Zhang Y."/>
            <person name="Hong G."/>
            <person name="Han B."/>
            <person name="Choisne N."/>
            <person name="Demange N."/>
            <person name="Orjeda G."/>
            <person name="Samain S."/>
            <person name="Cattolico L."/>
            <person name="Pelletier E."/>
            <person name="Couloux A."/>
            <person name="Segurens B."/>
            <person name="Wincker P."/>
            <person name="D'Hont A."/>
            <person name="Scarpelli C."/>
            <person name="Weissenbach J."/>
            <person name="Salanoubat M."/>
            <person name="Quetier F."/>
            <person name="Yu Y."/>
            <person name="Kim H.R."/>
            <person name="Rambo T."/>
            <person name="Currie J."/>
            <person name="Collura K."/>
            <person name="Luo M."/>
            <person name="Yang T."/>
            <person name="Ammiraju J.S.S."/>
            <person name="Engler F."/>
            <person name="Soderlund C."/>
            <person name="Wing R.A."/>
            <person name="Palmer L.E."/>
            <person name="de la Bastide M."/>
            <person name="Spiegel L."/>
            <person name="Nascimento L."/>
            <person name="Zutavern T."/>
            <person name="O'Shaughnessy A."/>
            <person name="Dike S."/>
            <person name="Dedhia N."/>
            <person name="Preston R."/>
            <person name="Balija V."/>
            <person name="McCombie W.R."/>
            <person name="Chow T."/>
            <person name="Chen H."/>
            <person name="Chung M."/>
            <person name="Chen C."/>
            <person name="Shaw J."/>
            <person name="Wu H."/>
            <person name="Hsiao K."/>
            <person name="Chao Y."/>
            <person name="Chu M."/>
            <person name="Cheng C."/>
            <person name="Hour A."/>
            <person name="Lee P."/>
            <person name="Lin S."/>
            <person name="Lin Y."/>
            <person name="Liou J."/>
            <person name="Liu S."/>
            <person name="Hsing Y."/>
            <person name="Raghuvanshi S."/>
            <person name="Mohanty A."/>
            <person name="Bharti A.K."/>
            <person name="Gaur A."/>
            <person name="Gupta V."/>
            <person name="Kumar D."/>
            <person name="Ravi V."/>
            <person name="Vij S."/>
            <person name="Kapur A."/>
            <person name="Khurana P."/>
            <person name="Khurana P."/>
            <person name="Khurana J.P."/>
            <person name="Tyagi A.K."/>
            <person name="Gaikwad K."/>
            <person name="Singh A."/>
            <person name="Dalal V."/>
            <person name="Srivastava S."/>
            <person name="Dixit A."/>
            <person name="Pal A.K."/>
            <person name="Ghazi I.A."/>
            <person name="Yadav M."/>
            <person name="Pandit A."/>
            <person name="Bhargava A."/>
            <person name="Sureshbabu K."/>
            <person name="Batra K."/>
            <person name="Sharma T.R."/>
            <person name="Mohapatra T."/>
            <person name="Singh N.K."/>
            <person name="Messing J."/>
            <person name="Nelson A.B."/>
            <person name="Fuks G."/>
            <person name="Kavchok S."/>
            <person name="Keizer G."/>
            <person name="Linton E."/>
            <person name="Llaca V."/>
            <person name="Song R."/>
            <person name="Tanyolac B."/>
            <person name="Young S."/>
            <person name="Ho-Il K."/>
            <person name="Hahn J.H."/>
            <person name="Sangsakoo G."/>
            <person name="Vanavichit A."/>
            <person name="de Mattos Luiz.A.T."/>
            <person name="Zimmer P.D."/>
            <person name="Malone G."/>
            <person name="Dellagostin O."/>
            <person name="de Oliveira A.C."/>
            <person name="Bevan M."/>
            <person name="Bancroft I."/>
            <person name="Minx P."/>
            <person name="Cordum H."/>
            <person name="Wilson R."/>
            <person name="Cheng Z."/>
            <person name="Jin W."/>
            <person name="Jiang J."/>
            <person name="Leong S.A."/>
            <person name="Iwama H."/>
            <person name="Gojobori T."/>
            <person name="Itoh T."/>
            <person name="Niimura Y."/>
            <person name="Fujii Y."/>
            <person name="Habara T."/>
            <person name="Sakai H."/>
            <person name="Sato Y."/>
            <person name="Wilson G."/>
            <person name="Kumar K."/>
            <person name="McCouch S."/>
            <person name="Juretic N."/>
            <person name="Hoen D."/>
            <person name="Wright S."/>
            <person name="Bruskiewich R."/>
            <person name="Bureau T."/>
            <person name="Miyao A."/>
            <person name="Hirochika H."/>
            <person name="Nishikawa T."/>
            <person name="Kadowaki K."/>
            <person name="Sugiura M."/>
            <person name="Burr B."/>
            <person name="Sasaki T."/>
        </authorList>
    </citation>
    <scope>NUCLEOTIDE SEQUENCE [LARGE SCALE GENOMIC DNA]</scope>
    <source>
        <strain evidence="2">cv. Nipponbare</strain>
    </source>
</reference>
<dbReference type="EMBL" id="AC135459">
    <property type="protein sequence ID" value="AAX92925.1"/>
    <property type="molecule type" value="Genomic_DNA"/>
</dbReference>
<organism evidence="1 2">
    <name type="scientific">Oryza sativa subsp. japonica</name>
    <name type="common">Rice</name>
    <dbReference type="NCBI Taxonomy" id="39947"/>
    <lineage>
        <taxon>Eukaryota</taxon>
        <taxon>Viridiplantae</taxon>
        <taxon>Streptophyta</taxon>
        <taxon>Embryophyta</taxon>
        <taxon>Tracheophyta</taxon>
        <taxon>Spermatophyta</taxon>
        <taxon>Magnoliopsida</taxon>
        <taxon>Liliopsida</taxon>
        <taxon>Poales</taxon>
        <taxon>Poaceae</taxon>
        <taxon>BOP clade</taxon>
        <taxon>Oryzoideae</taxon>
        <taxon>Oryzeae</taxon>
        <taxon>Oryzinae</taxon>
        <taxon>Oryza</taxon>
        <taxon>Oryza sativa</taxon>
    </lineage>
</organism>
<accession>Q2R828</accession>
<gene>
    <name evidence="1" type="ordered locus">LOC_Os11g14100</name>
</gene>